<dbReference type="OrthoDB" id="3799430at2759"/>
<dbReference type="AlphaFoldDB" id="A0A6A5WI47"/>
<organism evidence="2 3">
    <name type="scientific">Amniculicola lignicola CBS 123094</name>
    <dbReference type="NCBI Taxonomy" id="1392246"/>
    <lineage>
        <taxon>Eukaryota</taxon>
        <taxon>Fungi</taxon>
        <taxon>Dikarya</taxon>
        <taxon>Ascomycota</taxon>
        <taxon>Pezizomycotina</taxon>
        <taxon>Dothideomycetes</taxon>
        <taxon>Pleosporomycetidae</taxon>
        <taxon>Pleosporales</taxon>
        <taxon>Amniculicolaceae</taxon>
        <taxon>Amniculicola</taxon>
    </lineage>
</organism>
<reference evidence="2" key="1">
    <citation type="journal article" date="2020" name="Stud. Mycol.">
        <title>101 Dothideomycetes genomes: a test case for predicting lifestyles and emergence of pathogens.</title>
        <authorList>
            <person name="Haridas S."/>
            <person name="Albert R."/>
            <person name="Binder M."/>
            <person name="Bloem J."/>
            <person name="Labutti K."/>
            <person name="Salamov A."/>
            <person name="Andreopoulos B."/>
            <person name="Baker S."/>
            <person name="Barry K."/>
            <person name="Bills G."/>
            <person name="Bluhm B."/>
            <person name="Cannon C."/>
            <person name="Castanera R."/>
            <person name="Culley D."/>
            <person name="Daum C."/>
            <person name="Ezra D."/>
            <person name="Gonzalez J."/>
            <person name="Henrissat B."/>
            <person name="Kuo A."/>
            <person name="Liang C."/>
            <person name="Lipzen A."/>
            <person name="Lutzoni F."/>
            <person name="Magnuson J."/>
            <person name="Mondo S."/>
            <person name="Nolan M."/>
            <person name="Ohm R."/>
            <person name="Pangilinan J."/>
            <person name="Park H.-J."/>
            <person name="Ramirez L."/>
            <person name="Alfaro M."/>
            <person name="Sun H."/>
            <person name="Tritt A."/>
            <person name="Yoshinaga Y."/>
            <person name="Zwiers L.-H."/>
            <person name="Turgeon B."/>
            <person name="Goodwin S."/>
            <person name="Spatafora J."/>
            <person name="Crous P."/>
            <person name="Grigoriev I."/>
        </authorList>
    </citation>
    <scope>NUCLEOTIDE SEQUENCE</scope>
    <source>
        <strain evidence="2">CBS 123094</strain>
    </source>
</reference>
<feature type="compositionally biased region" description="Polar residues" evidence="1">
    <location>
        <begin position="148"/>
        <end position="160"/>
    </location>
</feature>
<accession>A0A6A5WI47</accession>
<protein>
    <submittedName>
        <fullName evidence="2">Uncharacterized protein</fullName>
    </submittedName>
</protein>
<name>A0A6A5WI47_9PLEO</name>
<sequence length="160" mass="18194">MVLQLDPKHAILTHDNPKHAHMDSLCRFDRCGQCSCTEANETSHCQHCFHCEGCSSAVSRGCRKCTFSPNPAIYRTYYGGPRACNSAEGEPECSICYDPHSTWEKYLNEEAPSPPDLCMVDWEDIQAWNKEQDDDHQGESYTPPRSPPQQLTFRISTHEL</sequence>
<dbReference type="EMBL" id="ML977587">
    <property type="protein sequence ID" value="KAF2000698.1"/>
    <property type="molecule type" value="Genomic_DNA"/>
</dbReference>
<evidence type="ECO:0000313" key="3">
    <source>
        <dbReference type="Proteomes" id="UP000799779"/>
    </source>
</evidence>
<proteinExistence type="predicted"/>
<evidence type="ECO:0000256" key="1">
    <source>
        <dbReference type="SAM" id="MobiDB-lite"/>
    </source>
</evidence>
<keyword evidence="3" id="KW-1185">Reference proteome</keyword>
<feature type="region of interest" description="Disordered" evidence="1">
    <location>
        <begin position="129"/>
        <end position="160"/>
    </location>
</feature>
<gene>
    <name evidence="2" type="ORF">P154DRAFT_193141</name>
</gene>
<dbReference type="Proteomes" id="UP000799779">
    <property type="component" value="Unassembled WGS sequence"/>
</dbReference>
<evidence type="ECO:0000313" key="2">
    <source>
        <dbReference type="EMBL" id="KAF2000698.1"/>
    </source>
</evidence>